<dbReference type="Proteomes" id="UP001201273">
    <property type="component" value="Unassembled WGS sequence"/>
</dbReference>
<name>A0ABS8W9Z2_9GAMM</name>
<dbReference type="PANTHER" id="PTHR45458:SF1">
    <property type="entry name" value="SHORT CHAIN DEHYDROGENASE"/>
    <property type="match status" value="1"/>
</dbReference>
<dbReference type="InterPro" id="IPR052184">
    <property type="entry name" value="SDR_enzymes"/>
</dbReference>
<comment type="similarity">
    <text evidence="1">Belongs to the short-chain dehydrogenases/reductases (SDR) family.</text>
</comment>
<dbReference type="Gene3D" id="3.40.50.720">
    <property type="entry name" value="NAD(P)-binding Rossmann-like Domain"/>
    <property type="match status" value="1"/>
</dbReference>
<dbReference type="EMBL" id="JAIMJA010000009">
    <property type="protein sequence ID" value="MCE2595300.1"/>
    <property type="molecule type" value="Genomic_DNA"/>
</dbReference>
<keyword evidence="3" id="KW-1185">Reference proteome</keyword>
<protein>
    <submittedName>
        <fullName evidence="2">SDR family oxidoreductase</fullName>
    </submittedName>
</protein>
<dbReference type="PRINTS" id="PR00081">
    <property type="entry name" value="GDHRDH"/>
</dbReference>
<organism evidence="2 3">
    <name type="scientific">Motilimonas cestriensis</name>
    <dbReference type="NCBI Taxonomy" id="2742685"/>
    <lineage>
        <taxon>Bacteria</taxon>
        <taxon>Pseudomonadati</taxon>
        <taxon>Pseudomonadota</taxon>
        <taxon>Gammaproteobacteria</taxon>
        <taxon>Alteromonadales</taxon>
        <taxon>Alteromonadales genera incertae sedis</taxon>
        <taxon>Motilimonas</taxon>
    </lineage>
</organism>
<evidence type="ECO:0000256" key="1">
    <source>
        <dbReference type="RuleBase" id="RU000363"/>
    </source>
</evidence>
<dbReference type="RefSeq" id="WP_233052789.1">
    <property type="nucleotide sequence ID" value="NZ_JAIMJA010000009.1"/>
</dbReference>
<proteinExistence type="inferred from homology"/>
<accession>A0ABS8W9Z2</accession>
<dbReference type="InterPro" id="IPR036291">
    <property type="entry name" value="NAD(P)-bd_dom_sf"/>
</dbReference>
<comment type="caution">
    <text evidence="2">The sequence shown here is derived from an EMBL/GenBank/DDBJ whole genome shotgun (WGS) entry which is preliminary data.</text>
</comment>
<evidence type="ECO:0000313" key="3">
    <source>
        <dbReference type="Proteomes" id="UP001201273"/>
    </source>
</evidence>
<dbReference type="CDD" id="cd05325">
    <property type="entry name" value="carb_red_sniffer_like_SDR_c"/>
    <property type="match status" value="1"/>
</dbReference>
<dbReference type="InterPro" id="IPR002347">
    <property type="entry name" value="SDR_fam"/>
</dbReference>
<dbReference type="SUPFAM" id="SSF51735">
    <property type="entry name" value="NAD(P)-binding Rossmann-fold domains"/>
    <property type="match status" value="1"/>
</dbReference>
<gene>
    <name evidence="2" type="ORF">K6Y31_10780</name>
</gene>
<reference evidence="2 3" key="1">
    <citation type="journal article" date="2022" name="Environ. Microbiol. Rep.">
        <title>Eco-phylogenetic analyses reveal divergent evolution of vitamin B12 metabolism in the marine bacterial family 'Psychromonadaceae'.</title>
        <authorList>
            <person name="Jin X."/>
            <person name="Yang Y."/>
            <person name="Cao H."/>
            <person name="Gao B."/>
            <person name="Zhao Z."/>
        </authorList>
    </citation>
    <scope>NUCLEOTIDE SEQUENCE [LARGE SCALE GENOMIC DNA]</scope>
    <source>
        <strain evidence="2 3">MKS20</strain>
    </source>
</reference>
<dbReference type="PANTHER" id="PTHR45458">
    <property type="entry name" value="SHORT-CHAIN DEHYDROGENASE/REDUCTASE SDR"/>
    <property type="match status" value="1"/>
</dbReference>
<evidence type="ECO:0000313" key="2">
    <source>
        <dbReference type="EMBL" id="MCE2595300.1"/>
    </source>
</evidence>
<dbReference type="Pfam" id="PF00106">
    <property type="entry name" value="adh_short"/>
    <property type="match status" value="1"/>
</dbReference>
<dbReference type="PRINTS" id="PR00080">
    <property type="entry name" value="SDRFAMILY"/>
</dbReference>
<sequence>METILITGANRGIGLALTEACLNKGYAVLATYRDEGSCGALKALGGDHAELSLMTLSLDDEASILAFAKGLRGRKIDVLINNAGVMGPVNQSLTDMDSAGWLNAFAINTIAPFTLSRLLLDNLSLAERPRIVTVSSQMGSLNRVSKGAFAYRSSKAAVNKVMQVMALELQEQGIIVCPVHPGWVQTDMGGSEAEITSEESAAGILELVEKLQPEHSGRFWTWQGEEHPW</sequence>